<proteinExistence type="inferred from homology"/>
<name>A0ABR9J9E9_9MICC</name>
<gene>
    <name evidence="7" type="ORF">H4W26_002405</name>
</gene>
<dbReference type="RefSeq" id="WP_192592427.1">
    <property type="nucleotide sequence ID" value="NZ_JADBEE010000002.1"/>
</dbReference>
<dbReference type="Gene3D" id="3.40.50.1820">
    <property type="entry name" value="alpha/beta hydrolase"/>
    <property type="match status" value="1"/>
</dbReference>
<dbReference type="PANTHER" id="PTHR43248:SF29">
    <property type="entry name" value="TRIPEPTIDYL AMINOPEPTIDASE"/>
    <property type="match status" value="1"/>
</dbReference>
<dbReference type="InterPro" id="IPR029058">
    <property type="entry name" value="AB_hydrolase_fold"/>
</dbReference>
<evidence type="ECO:0000256" key="4">
    <source>
        <dbReference type="SAM" id="MobiDB-lite"/>
    </source>
</evidence>
<keyword evidence="8" id="KW-1185">Reference proteome</keyword>
<feature type="signal peptide" evidence="5">
    <location>
        <begin position="1"/>
        <end position="28"/>
    </location>
</feature>
<keyword evidence="3" id="KW-0378">Hydrolase</keyword>
<dbReference type="Pfam" id="PF08386">
    <property type="entry name" value="Abhydrolase_4"/>
    <property type="match status" value="1"/>
</dbReference>
<dbReference type="PROSITE" id="PS51257">
    <property type="entry name" value="PROKAR_LIPOPROTEIN"/>
    <property type="match status" value="1"/>
</dbReference>
<dbReference type="InterPro" id="IPR051601">
    <property type="entry name" value="Serine_prot/Carboxylest_S33"/>
</dbReference>
<organism evidence="7 8">
    <name type="scientific">Nesterenkonia halotolerans</name>
    <dbReference type="NCBI Taxonomy" id="225325"/>
    <lineage>
        <taxon>Bacteria</taxon>
        <taxon>Bacillati</taxon>
        <taxon>Actinomycetota</taxon>
        <taxon>Actinomycetes</taxon>
        <taxon>Micrococcales</taxon>
        <taxon>Micrococcaceae</taxon>
        <taxon>Nesterenkonia</taxon>
    </lineage>
</organism>
<protein>
    <submittedName>
        <fullName evidence="7">Pimeloyl-ACP methyl ester carboxylesterase</fullName>
    </submittedName>
</protein>
<dbReference type="SUPFAM" id="SSF53474">
    <property type="entry name" value="alpha/beta-Hydrolases"/>
    <property type="match status" value="1"/>
</dbReference>
<evidence type="ECO:0000256" key="2">
    <source>
        <dbReference type="ARBA" id="ARBA00022729"/>
    </source>
</evidence>
<comment type="caution">
    <text evidence="7">The sequence shown here is derived from an EMBL/GenBank/DDBJ whole genome shotgun (WGS) entry which is preliminary data.</text>
</comment>
<dbReference type="EMBL" id="JADBEE010000002">
    <property type="protein sequence ID" value="MBE1515613.1"/>
    <property type="molecule type" value="Genomic_DNA"/>
</dbReference>
<evidence type="ECO:0000313" key="8">
    <source>
        <dbReference type="Proteomes" id="UP000636579"/>
    </source>
</evidence>
<evidence type="ECO:0000256" key="1">
    <source>
        <dbReference type="ARBA" id="ARBA00010088"/>
    </source>
</evidence>
<sequence length="530" mass="57247">MPKNPRSPHTLRLASLAAVSALLLSGCADPSGGADSADDGAAGESPAEPMTASSVPSDALPGDAEDYTQYYEQELEWTSCEDTMMCAEVTVPLDYEDPGAGDDLEISIISSETGGDEEYLLTNPGGPGSSGYDTVAETLTSAFSEDLIEAYNIVGFDPRGVHRSSPVTCLDDAEMDAYRQEVSDEQLETEAAYTEARESAAELAAQCEAESGELLGHVDTLSAARDMDVIRAALGQEELDYLGFSYGTKLGLTYAEQYGQRVGRFVLDGMFDVSISAHELNKQQALGFEDALENYAEWCTEQENCAAGATPEEVVQSTQDLFAEVDETPVQGADGRTINVSTLVSGFITPMYNRQSWPVLSEALTLALEQDDFSAFQYFADLQAGREADGSYDWINTFAFTAVMCLDYPMPGDSEQIEAEFEEVSDEAPTFGPYLGHRGVVCQEWPAENVAEPWEPALSETEEILFIGTTGDPATPVEWAENMHDMVPQSSLIVREGEGHLGYRAGNTCVDEAVDGYLLDGELQEGRSDC</sequence>
<accession>A0ABR9J9E9</accession>
<feature type="chain" id="PRO_5045441298" evidence="5">
    <location>
        <begin position="29"/>
        <end position="530"/>
    </location>
</feature>
<comment type="similarity">
    <text evidence="1">Belongs to the peptidase S33 family.</text>
</comment>
<evidence type="ECO:0000259" key="6">
    <source>
        <dbReference type="Pfam" id="PF08386"/>
    </source>
</evidence>
<dbReference type="PANTHER" id="PTHR43248">
    <property type="entry name" value="2-SUCCINYL-6-HYDROXY-2,4-CYCLOHEXADIENE-1-CARBOXYLATE SYNTHASE"/>
    <property type="match status" value="1"/>
</dbReference>
<feature type="domain" description="Peptidase S33 tripeptidyl aminopeptidase-like C-terminal" evidence="6">
    <location>
        <begin position="429"/>
        <end position="530"/>
    </location>
</feature>
<keyword evidence="2 5" id="KW-0732">Signal</keyword>
<evidence type="ECO:0000313" key="7">
    <source>
        <dbReference type="EMBL" id="MBE1515613.1"/>
    </source>
</evidence>
<feature type="region of interest" description="Disordered" evidence="4">
    <location>
        <begin position="28"/>
        <end position="63"/>
    </location>
</feature>
<evidence type="ECO:0000256" key="5">
    <source>
        <dbReference type="SAM" id="SignalP"/>
    </source>
</evidence>
<reference evidence="7 8" key="1">
    <citation type="submission" date="2020-10" db="EMBL/GenBank/DDBJ databases">
        <title>Sequencing the genomes of 1000 actinobacteria strains.</title>
        <authorList>
            <person name="Klenk H.-P."/>
        </authorList>
    </citation>
    <scope>NUCLEOTIDE SEQUENCE [LARGE SCALE GENOMIC DNA]</scope>
    <source>
        <strain evidence="7 8">DSM 15474</strain>
    </source>
</reference>
<feature type="compositionally biased region" description="Low complexity" evidence="4">
    <location>
        <begin position="28"/>
        <end position="48"/>
    </location>
</feature>
<dbReference type="InterPro" id="IPR013595">
    <property type="entry name" value="Pept_S33_TAP-like_C"/>
</dbReference>
<dbReference type="Proteomes" id="UP000636579">
    <property type="component" value="Unassembled WGS sequence"/>
</dbReference>
<evidence type="ECO:0000256" key="3">
    <source>
        <dbReference type="ARBA" id="ARBA00022801"/>
    </source>
</evidence>